<accession>A0ABU8BWD0</accession>
<feature type="region of interest" description="Disordered" evidence="1">
    <location>
        <begin position="51"/>
        <end position="98"/>
    </location>
</feature>
<gene>
    <name evidence="2" type="ORF">V6590_12675</name>
</gene>
<comment type="caution">
    <text evidence="2">The sequence shown here is derived from an EMBL/GenBank/DDBJ whole genome shotgun (WGS) entry which is preliminary data.</text>
</comment>
<name>A0ABU8BWD0_9RHOB</name>
<dbReference type="Proteomes" id="UP001431963">
    <property type="component" value="Unassembled WGS sequence"/>
</dbReference>
<dbReference type="EMBL" id="JBALHR010000007">
    <property type="protein sequence ID" value="MEH7829007.1"/>
    <property type="molecule type" value="Genomic_DNA"/>
</dbReference>
<keyword evidence="3" id="KW-1185">Reference proteome</keyword>
<evidence type="ECO:0000313" key="2">
    <source>
        <dbReference type="EMBL" id="MEH7829007.1"/>
    </source>
</evidence>
<dbReference type="PROSITE" id="PS51257">
    <property type="entry name" value="PROKAR_LIPOPROTEIN"/>
    <property type="match status" value="1"/>
</dbReference>
<reference evidence="2" key="1">
    <citation type="submission" date="2024-02" db="EMBL/GenBank/DDBJ databases">
        <title>Genome sequences of strain Gemmobacter sp. JM10B15.</title>
        <authorList>
            <person name="Zhang M."/>
        </authorList>
    </citation>
    <scope>NUCLEOTIDE SEQUENCE</scope>
    <source>
        <strain evidence="2">JM10B15</strain>
    </source>
</reference>
<protein>
    <submittedName>
        <fullName evidence="2">Uncharacterized protein</fullName>
    </submittedName>
</protein>
<organism evidence="2 3">
    <name type="scientific">Gemmobacter denitrificans</name>
    <dbReference type="NCBI Taxonomy" id="3123040"/>
    <lineage>
        <taxon>Bacteria</taxon>
        <taxon>Pseudomonadati</taxon>
        <taxon>Pseudomonadota</taxon>
        <taxon>Alphaproteobacteria</taxon>
        <taxon>Rhodobacterales</taxon>
        <taxon>Paracoccaceae</taxon>
        <taxon>Gemmobacter</taxon>
    </lineage>
</organism>
<proteinExistence type="predicted"/>
<sequence length="174" mass="17585">MLSRVGQGLAVLCLVALCACQLTLPGRSGGAPNPTVTAAAAQSPITGGPISVKPVTPAGAPAVAKPEGAAPVAPAPARKAQPEAQAQPAAAPVAPRSEAQLRCETRGGVWSRAGGEASFACVRRTRDAGRSCRKESDCEGLCLARSGTCAPVTPMFGCNDILQKDGRRVTLCLE</sequence>
<dbReference type="RefSeq" id="WP_335423637.1">
    <property type="nucleotide sequence ID" value="NZ_JBALHR010000007.1"/>
</dbReference>
<evidence type="ECO:0000256" key="1">
    <source>
        <dbReference type="SAM" id="MobiDB-lite"/>
    </source>
</evidence>
<feature type="compositionally biased region" description="Low complexity" evidence="1">
    <location>
        <begin position="57"/>
        <end position="95"/>
    </location>
</feature>
<evidence type="ECO:0000313" key="3">
    <source>
        <dbReference type="Proteomes" id="UP001431963"/>
    </source>
</evidence>